<dbReference type="AlphaFoldDB" id="A0A811UPD0"/>
<gene>
    <name evidence="1" type="ORF">CCAP1982_LOCUS9203</name>
</gene>
<comment type="caution">
    <text evidence="1">The sequence shown here is derived from an EMBL/GenBank/DDBJ whole genome shotgun (WGS) entry which is preliminary data.</text>
</comment>
<reference evidence="1" key="1">
    <citation type="submission" date="2020-11" db="EMBL/GenBank/DDBJ databases">
        <authorList>
            <person name="Whitehead M."/>
        </authorList>
    </citation>
    <scope>NUCLEOTIDE SEQUENCE</scope>
    <source>
        <strain evidence="1">EGII</strain>
    </source>
</reference>
<evidence type="ECO:0000313" key="2">
    <source>
        <dbReference type="Proteomes" id="UP000606786"/>
    </source>
</evidence>
<dbReference type="EMBL" id="CAJHJT010000012">
    <property type="protein sequence ID" value="CAD7000730.1"/>
    <property type="molecule type" value="Genomic_DNA"/>
</dbReference>
<proteinExistence type="predicted"/>
<protein>
    <submittedName>
        <fullName evidence="1">(Mediterranean fruit fly) hypothetical protein</fullName>
    </submittedName>
</protein>
<organism evidence="1 2">
    <name type="scientific">Ceratitis capitata</name>
    <name type="common">Mediterranean fruit fly</name>
    <name type="synonym">Tephritis capitata</name>
    <dbReference type="NCBI Taxonomy" id="7213"/>
    <lineage>
        <taxon>Eukaryota</taxon>
        <taxon>Metazoa</taxon>
        <taxon>Ecdysozoa</taxon>
        <taxon>Arthropoda</taxon>
        <taxon>Hexapoda</taxon>
        <taxon>Insecta</taxon>
        <taxon>Pterygota</taxon>
        <taxon>Neoptera</taxon>
        <taxon>Endopterygota</taxon>
        <taxon>Diptera</taxon>
        <taxon>Brachycera</taxon>
        <taxon>Muscomorpha</taxon>
        <taxon>Tephritoidea</taxon>
        <taxon>Tephritidae</taxon>
        <taxon>Ceratitis</taxon>
        <taxon>Ceratitis</taxon>
    </lineage>
</organism>
<accession>A0A811UPD0</accession>
<evidence type="ECO:0000313" key="1">
    <source>
        <dbReference type="EMBL" id="CAD7000730.1"/>
    </source>
</evidence>
<keyword evidence="2" id="KW-1185">Reference proteome</keyword>
<dbReference type="Proteomes" id="UP000606786">
    <property type="component" value="Unassembled WGS sequence"/>
</dbReference>
<name>A0A811UPD0_CERCA</name>
<sequence length="72" mass="7570">MTADNTFLNSLVDYDSVGLVAEVLVPDSTAAAVAVDLVAQPRQQVDLAVEEVVANDDDDDGDGRDDVYAMAV</sequence>